<protein>
    <recommendedName>
        <fullName evidence="1">DUF559 domain-containing protein</fullName>
    </recommendedName>
</protein>
<accession>A0A2H0CI87</accession>
<dbReference type="SUPFAM" id="SSF52980">
    <property type="entry name" value="Restriction endonuclease-like"/>
    <property type="match status" value="1"/>
</dbReference>
<gene>
    <name evidence="2" type="ORF">COW91_01430</name>
</gene>
<dbReference type="Pfam" id="PF04480">
    <property type="entry name" value="DUF559"/>
    <property type="match status" value="1"/>
</dbReference>
<dbReference type="CDD" id="cd01038">
    <property type="entry name" value="Endonuclease_DUF559"/>
    <property type="match status" value="1"/>
</dbReference>
<sequence length="117" mass="14333">MVKFKTIIKARYLRKEETKAEKILWQKLRNSNIGIKFRRQYPIDMYILDFYAPKIKLSIELDGSVHNLKETKEYDRERTIYLESKYIYELRFWNSEIENNLNSVLSKIRTKIKELNH</sequence>
<dbReference type="InterPro" id="IPR011335">
    <property type="entry name" value="Restrct_endonuc-II-like"/>
</dbReference>
<name>A0A2H0CI87_9BACT</name>
<dbReference type="AlphaFoldDB" id="A0A2H0CI87"/>
<dbReference type="Gene3D" id="3.40.960.10">
    <property type="entry name" value="VSR Endonuclease"/>
    <property type="match status" value="1"/>
</dbReference>
<dbReference type="PANTHER" id="PTHR38590:SF1">
    <property type="entry name" value="BLL0828 PROTEIN"/>
    <property type="match status" value="1"/>
</dbReference>
<comment type="caution">
    <text evidence="2">The sequence shown here is derived from an EMBL/GenBank/DDBJ whole genome shotgun (WGS) entry which is preliminary data.</text>
</comment>
<dbReference type="InterPro" id="IPR047216">
    <property type="entry name" value="Endonuclease_DUF559_bact"/>
</dbReference>
<dbReference type="Proteomes" id="UP000229176">
    <property type="component" value="Unassembled WGS sequence"/>
</dbReference>
<reference evidence="2 3" key="1">
    <citation type="submission" date="2017-09" db="EMBL/GenBank/DDBJ databases">
        <title>Depth-based differentiation of microbial function through sediment-hosted aquifers and enrichment of novel symbionts in the deep terrestrial subsurface.</title>
        <authorList>
            <person name="Probst A.J."/>
            <person name="Ladd B."/>
            <person name="Jarett J.K."/>
            <person name="Geller-Mcgrath D.E."/>
            <person name="Sieber C.M."/>
            <person name="Emerson J.B."/>
            <person name="Anantharaman K."/>
            <person name="Thomas B.C."/>
            <person name="Malmstrom R."/>
            <person name="Stieglmeier M."/>
            <person name="Klingl A."/>
            <person name="Woyke T."/>
            <person name="Ryan C.M."/>
            <person name="Banfield J.F."/>
        </authorList>
    </citation>
    <scope>NUCLEOTIDE SEQUENCE [LARGE SCALE GENOMIC DNA]</scope>
    <source>
        <strain evidence="2">CG22_combo_CG10-13_8_21_14_all_32_8</strain>
    </source>
</reference>
<evidence type="ECO:0000313" key="3">
    <source>
        <dbReference type="Proteomes" id="UP000229176"/>
    </source>
</evidence>
<proteinExistence type="predicted"/>
<dbReference type="InterPro" id="IPR007569">
    <property type="entry name" value="DUF559"/>
</dbReference>
<organism evidence="2 3">
    <name type="scientific">Candidatus Nomurabacteria bacterium CG22_combo_CG10-13_8_21_14_all_32_8</name>
    <dbReference type="NCBI Taxonomy" id="1974732"/>
    <lineage>
        <taxon>Bacteria</taxon>
        <taxon>Candidatus Nomuraibacteriota</taxon>
    </lineage>
</organism>
<evidence type="ECO:0000259" key="1">
    <source>
        <dbReference type="Pfam" id="PF04480"/>
    </source>
</evidence>
<feature type="domain" description="DUF559" evidence="1">
    <location>
        <begin position="8"/>
        <end position="112"/>
    </location>
</feature>
<dbReference type="PANTHER" id="PTHR38590">
    <property type="entry name" value="BLL0828 PROTEIN"/>
    <property type="match status" value="1"/>
</dbReference>
<dbReference type="EMBL" id="PCTI01000017">
    <property type="protein sequence ID" value="PIP69060.1"/>
    <property type="molecule type" value="Genomic_DNA"/>
</dbReference>
<evidence type="ECO:0000313" key="2">
    <source>
        <dbReference type="EMBL" id="PIP69060.1"/>
    </source>
</evidence>